<dbReference type="Gene3D" id="3.30.420.40">
    <property type="match status" value="2"/>
</dbReference>
<reference evidence="5 6" key="1">
    <citation type="submission" date="2019-09" db="EMBL/GenBank/DDBJ databases">
        <title>Comparative analysis of L. crispatus genomes revealed niche specific adaptation to different host and body sites.</title>
        <authorList>
            <person name="Pan M."/>
            <person name="Hidalgo-Cantabrana C."/>
            <person name="Barrangou R."/>
        </authorList>
    </citation>
    <scope>NUCLEOTIDE SEQUENCE [LARGE SCALE GENOMIC DNA]</scope>
    <source>
        <strain evidence="5 6">NCK2488</strain>
    </source>
</reference>
<evidence type="ECO:0000256" key="4">
    <source>
        <dbReference type="SAM" id="Phobius"/>
    </source>
</evidence>
<evidence type="ECO:0000313" key="6">
    <source>
        <dbReference type="Proteomes" id="UP000324504"/>
    </source>
</evidence>
<evidence type="ECO:0000256" key="3">
    <source>
        <dbReference type="ARBA" id="ARBA00022629"/>
    </source>
</evidence>
<dbReference type="Proteomes" id="UP000324504">
    <property type="component" value="Unassembled WGS sequence"/>
</dbReference>
<dbReference type="PANTHER" id="PTHR18964:SF149">
    <property type="entry name" value="BIFUNCTIONAL UDP-N-ACETYLGLUCOSAMINE 2-EPIMERASE_N-ACETYLMANNOSAMINE KINASE"/>
    <property type="match status" value="1"/>
</dbReference>
<gene>
    <name evidence="5" type="ORF">F1C09_07035</name>
</gene>
<keyword evidence="4" id="KW-0812">Transmembrane</keyword>
<dbReference type="SUPFAM" id="SSF46785">
    <property type="entry name" value="Winged helix' DNA-binding domain"/>
    <property type="match status" value="1"/>
</dbReference>
<sequence>MQETNTTTQTIEYLYRNRHATRVDLHKYLHVTPAAVSKIVKQLIDDHIVVETGQQISQKEGAGRSKRIISLSKQIGNYLGVSFNLAGLALVLTTIYGEIIDKIFIPYSKMKKYDLNQLVTDQIKLLISQNPNGNPLGVGFAIPGHYNADQHKLVSNNQMWKSFDLETIQKQVNLPMLAENNVESMADAHYLFSNDLAKKDNFIFFHIGYGIYSAFIEPGKLHPKRNYSVGEVGHTIIDPNGFQCECGKKGCLQTYSSHTWLLKRARNFYDLSENTVLHQLVSDKSKITFNTLLSAYKLNDPYTVDMLDTSIKYLGIIISNLLMVYDADVIYLNGFIVQVPEFKNKLLRFISNQLKFINSQKQTRIEVLPEDKYRGAVGGCALVALSQVIQNPNYQEITLN</sequence>
<feature type="transmembrane region" description="Helical" evidence="4">
    <location>
        <begin position="75"/>
        <end position="96"/>
    </location>
</feature>
<dbReference type="InterPro" id="IPR043129">
    <property type="entry name" value="ATPase_NBD"/>
</dbReference>
<dbReference type="AlphaFoldDB" id="A0A5M9Z1Z8"/>
<dbReference type="EMBL" id="VUAV01000039">
    <property type="protein sequence ID" value="KAA8812273.1"/>
    <property type="molecule type" value="Genomic_DNA"/>
</dbReference>
<dbReference type="InterPro" id="IPR000600">
    <property type="entry name" value="ROK"/>
</dbReference>
<dbReference type="PANTHER" id="PTHR18964">
    <property type="entry name" value="ROK (REPRESSOR, ORF, KINASE) FAMILY"/>
    <property type="match status" value="1"/>
</dbReference>
<name>A0A5M9Z1Z8_9LACO</name>
<dbReference type="SUPFAM" id="SSF53067">
    <property type="entry name" value="Actin-like ATPase domain"/>
    <property type="match status" value="1"/>
</dbReference>
<keyword evidence="3" id="KW-0119">Carbohydrate metabolism</keyword>
<evidence type="ECO:0000313" key="5">
    <source>
        <dbReference type="EMBL" id="KAA8812273.1"/>
    </source>
</evidence>
<dbReference type="GO" id="GO:0042732">
    <property type="term" value="P:D-xylose metabolic process"/>
    <property type="evidence" value="ECO:0007669"/>
    <property type="project" value="UniProtKB-KW"/>
</dbReference>
<evidence type="ECO:0000256" key="2">
    <source>
        <dbReference type="ARBA" id="ARBA00006479"/>
    </source>
</evidence>
<comment type="function">
    <text evidence="1">Transcriptional repressor of xylose-utilizing enzymes.</text>
</comment>
<keyword evidence="4" id="KW-0472">Membrane</keyword>
<dbReference type="Pfam" id="PF00480">
    <property type="entry name" value="ROK"/>
    <property type="match status" value="1"/>
</dbReference>
<comment type="caution">
    <text evidence="5">The sequence shown here is derived from an EMBL/GenBank/DDBJ whole genome shotgun (WGS) entry which is preliminary data.</text>
</comment>
<dbReference type="InterPro" id="IPR036388">
    <property type="entry name" value="WH-like_DNA-bd_sf"/>
</dbReference>
<dbReference type="RefSeq" id="WP_057726859.1">
    <property type="nucleotide sequence ID" value="NZ_CP072197.1"/>
</dbReference>
<keyword evidence="3" id="KW-0859">Xylose metabolism</keyword>
<proteinExistence type="inferred from homology"/>
<organism evidence="5 6">
    <name type="scientific">Lactobacillus crispatus</name>
    <dbReference type="NCBI Taxonomy" id="47770"/>
    <lineage>
        <taxon>Bacteria</taxon>
        <taxon>Bacillati</taxon>
        <taxon>Bacillota</taxon>
        <taxon>Bacilli</taxon>
        <taxon>Lactobacillales</taxon>
        <taxon>Lactobacillaceae</taxon>
        <taxon>Lactobacillus</taxon>
    </lineage>
</organism>
<dbReference type="Gene3D" id="1.10.10.10">
    <property type="entry name" value="Winged helix-like DNA-binding domain superfamily/Winged helix DNA-binding domain"/>
    <property type="match status" value="1"/>
</dbReference>
<keyword evidence="4" id="KW-1133">Transmembrane helix</keyword>
<protein>
    <submittedName>
        <fullName evidence="5">ROK family protein</fullName>
    </submittedName>
</protein>
<dbReference type="InterPro" id="IPR036390">
    <property type="entry name" value="WH_DNA-bd_sf"/>
</dbReference>
<comment type="similarity">
    <text evidence="2">Belongs to the ROK (NagC/XylR) family.</text>
</comment>
<accession>A0A5M9Z1Z8</accession>
<evidence type="ECO:0000256" key="1">
    <source>
        <dbReference type="ARBA" id="ARBA00002486"/>
    </source>
</evidence>